<dbReference type="EMBL" id="AMGY01000003">
    <property type="protein sequence ID" value="EXJ87511.1"/>
    <property type="molecule type" value="Genomic_DNA"/>
</dbReference>
<feature type="region of interest" description="Disordered" evidence="1">
    <location>
        <begin position="147"/>
        <end position="187"/>
    </location>
</feature>
<comment type="caution">
    <text evidence="2">The sequence shown here is derived from an EMBL/GenBank/DDBJ whole genome shotgun (WGS) entry which is preliminary data.</text>
</comment>
<organism evidence="2 3">
    <name type="scientific">Capronia epimyces CBS 606.96</name>
    <dbReference type="NCBI Taxonomy" id="1182542"/>
    <lineage>
        <taxon>Eukaryota</taxon>
        <taxon>Fungi</taxon>
        <taxon>Dikarya</taxon>
        <taxon>Ascomycota</taxon>
        <taxon>Pezizomycotina</taxon>
        <taxon>Eurotiomycetes</taxon>
        <taxon>Chaetothyriomycetidae</taxon>
        <taxon>Chaetothyriales</taxon>
        <taxon>Herpotrichiellaceae</taxon>
        <taxon>Capronia</taxon>
    </lineage>
</organism>
<dbReference type="STRING" id="1182542.W9YE21"/>
<dbReference type="RefSeq" id="XP_007732790.1">
    <property type="nucleotide sequence ID" value="XM_007734600.1"/>
</dbReference>
<dbReference type="GO" id="GO:1990133">
    <property type="term" value="C:molybdopterin adenylyltransferase complex"/>
    <property type="evidence" value="ECO:0007669"/>
    <property type="project" value="TreeGrafter"/>
</dbReference>
<feature type="compositionally biased region" description="Low complexity" evidence="1">
    <location>
        <begin position="37"/>
        <end position="62"/>
    </location>
</feature>
<name>W9YE21_9EURO</name>
<dbReference type="InterPro" id="IPR044672">
    <property type="entry name" value="MOCS2A"/>
</dbReference>
<dbReference type="OrthoDB" id="5595860at2759"/>
<dbReference type="GO" id="GO:0006777">
    <property type="term" value="P:Mo-molybdopterin cofactor biosynthetic process"/>
    <property type="evidence" value="ECO:0007669"/>
    <property type="project" value="InterPro"/>
</dbReference>
<evidence type="ECO:0000313" key="3">
    <source>
        <dbReference type="Proteomes" id="UP000019478"/>
    </source>
</evidence>
<dbReference type="HOGENOM" id="CLU_114601_6_0_1"/>
<gene>
    <name evidence="2" type="ORF">A1O3_04471</name>
</gene>
<accession>W9YE21</accession>
<sequence>MDAPSTETGTGIEPSTSGISQPAGFREKGTGTGAGAGATTIGPETGPGTVRGGVTEARTGTGTGTTGTFTLLLFASASTYTDMETLVLPAPSSLRQVFRTLERLFPGFAEKVLKSAAVTVNLEYLDIDLEGLDPVADLGDRNYGVDEEAGKYGGDEKAGQQSTFDAEKGDIPARRDGNADEESGQGLGLDLLIQAGDEVGIIPPVSSG</sequence>
<keyword evidence="3" id="KW-1185">Reference proteome</keyword>
<dbReference type="eggNOG" id="ENOG502SD3I">
    <property type="taxonomic scope" value="Eukaryota"/>
</dbReference>
<dbReference type="PANTHER" id="PTHR33359:SF1">
    <property type="entry name" value="MOLYBDOPTERIN SYNTHASE SULFUR CARRIER SUBUNIT"/>
    <property type="match status" value="1"/>
</dbReference>
<dbReference type="PANTHER" id="PTHR33359">
    <property type="entry name" value="MOLYBDOPTERIN SYNTHASE SULFUR CARRIER SUBUNIT"/>
    <property type="match status" value="1"/>
</dbReference>
<evidence type="ECO:0000256" key="1">
    <source>
        <dbReference type="SAM" id="MobiDB-lite"/>
    </source>
</evidence>
<dbReference type="Gene3D" id="3.10.20.30">
    <property type="match status" value="1"/>
</dbReference>
<dbReference type="AlphaFoldDB" id="W9YE21"/>
<feature type="compositionally biased region" description="Basic and acidic residues" evidence="1">
    <location>
        <begin position="165"/>
        <end position="178"/>
    </location>
</feature>
<feature type="compositionally biased region" description="Polar residues" evidence="1">
    <location>
        <begin position="1"/>
        <end position="20"/>
    </location>
</feature>
<proteinExistence type="predicted"/>
<dbReference type="Proteomes" id="UP000019478">
    <property type="component" value="Unassembled WGS sequence"/>
</dbReference>
<reference evidence="2 3" key="1">
    <citation type="submission" date="2013-03" db="EMBL/GenBank/DDBJ databases">
        <title>The Genome Sequence of Capronia epimyces CBS 606.96.</title>
        <authorList>
            <consortium name="The Broad Institute Genomics Platform"/>
            <person name="Cuomo C."/>
            <person name="de Hoog S."/>
            <person name="Gorbushina A."/>
            <person name="Walker B."/>
            <person name="Young S.K."/>
            <person name="Zeng Q."/>
            <person name="Gargeya S."/>
            <person name="Fitzgerald M."/>
            <person name="Haas B."/>
            <person name="Abouelleil A."/>
            <person name="Allen A.W."/>
            <person name="Alvarado L."/>
            <person name="Arachchi H.M."/>
            <person name="Berlin A.M."/>
            <person name="Chapman S.B."/>
            <person name="Gainer-Dewar J."/>
            <person name="Goldberg J."/>
            <person name="Griggs A."/>
            <person name="Gujja S."/>
            <person name="Hansen M."/>
            <person name="Howarth C."/>
            <person name="Imamovic A."/>
            <person name="Ireland A."/>
            <person name="Larimer J."/>
            <person name="McCowan C."/>
            <person name="Murphy C."/>
            <person name="Pearson M."/>
            <person name="Poon T.W."/>
            <person name="Priest M."/>
            <person name="Roberts A."/>
            <person name="Saif S."/>
            <person name="Shea T."/>
            <person name="Sisk P."/>
            <person name="Sykes S."/>
            <person name="Wortman J."/>
            <person name="Nusbaum C."/>
            <person name="Birren B."/>
        </authorList>
    </citation>
    <scope>NUCLEOTIDE SEQUENCE [LARGE SCALE GENOMIC DNA]</scope>
    <source>
        <strain evidence="2 3">CBS 606.96</strain>
    </source>
</reference>
<dbReference type="InterPro" id="IPR012675">
    <property type="entry name" value="Beta-grasp_dom_sf"/>
</dbReference>
<dbReference type="GeneID" id="19168590"/>
<feature type="region of interest" description="Disordered" evidence="1">
    <location>
        <begin position="1"/>
        <end position="62"/>
    </location>
</feature>
<feature type="compositionally biased region" description="Basic and acidic residues" evidence="1">
    <location>
        <begin position="147"/>
        <end position="158"/>
    </location>
</feature>
<protein>
    <submittedName>
        <fullName evidence="2">Uncharacterized protein</fullName>
    </submittedName>
</protein>
<evidence type="ECO:0000313" key="2">
    <source>
        <dbReference type="EMBL" id="EXJ87511.1"/>
    </source>
</evidence>